<dbReference type="Proteomes" id="UP000199013">
    <property type="component" value="Unassembled WGS sequence"/>
</dbReference>
<proteinExistence type="predicted"/>
<sequence length="61" mass="6819">MVITVDGRPVARLATVDRRPRFIGREEFVRRLLGQQGQADSGLRVDLDELAGDMTEDLPPL</sequence>
<evidence type="ECO:0000313" key="1">
    <source>
        <dbReference type="EMBL" id="SBW24854.1"/>
    </source>
</evidence>
<dbReference type="EMBL" id="FLUV01001809">
    <property type="protein sequence ID" value="SBW24854.1"/>
    <property type="molecule type" value="Genomic_DNA"/>
</dbReference>
<dbReference type="AlphaFoldDB" id="A0A1C3P4U7"/>
<accession>A0A1C3P4U7</accession>
<organism evidence="1 2">
    <name type="scientific">Candidatus Protofrankia californiensis</name>
    <dbReference type="NCBI Taxonomy" id="1839754"/>
    <lineage>
        <taxon>Bacteria</taxon>
        <taxon>Bacillati</taxon>
        <taxon>Actinomycetota</taxon>
        <taxon>Actinomycetes</taxon>
        <taxon>Frankiales</taxon>
        <taxon>Frankiaceae</taxon>
        <taxon>Protofrankia</taxon>
    </lineage>
</organism>
<evidence type="ECO:0000313" key="2">
    <source>
        <dbReference type="Proteomes" id="UP000199013"/>
    </source>
</evidence>
<gene>
    <name evidence="1" type="ORF">FDG2_4326</name>
</gene>
<reference evidence="2" key="1">
    <citation type="submission" date="2016-02" db="EMBL/GenBank/DDBJ databases">
        <authorList>
            <person name="Wibberg D."/>
        </authorList>
    </citation>
    <scope>NUCLEOTIDE SEQUENCE [LARGE SCALE GENOMIC DNA]</scope>
</reference>
<name>A0A1C3P4U7_9ACTN</name>
<protein>
    <submittedName>
        <fullName evidence="1">Uncharacterized protein</fullName>
    </submittedName>
</protein>
<keyword evidence="2" id="KW-1185">Reference proteome</keyword>